<protein>
    <submittedName>
        <fullName evidence="2">Predicted protein</fullName>
    </submittedName>
</protein>
<proteinExistence type="predicted"/>
<dbReference type="EMBL" id="DS547505">
    <property type="protein sequence ID" value="EDQ98137.1"/>
    <property type="molecule type" value="Genomic_DNA"/>
</dbReference>
<dbReference type="KEGG" id="lbc:LACBIDRAFT_309955"/>
<dbReference type="GeneID" id="6086869"/>
<organism evidence="3">
    <name type="scientific">Laccaria bicolor (strain S238N-H82 / ATCC MYA-4686)</name>
    <name type="common">Bicoloured deceiver</name>
    <name type="synonym">Laccaria laccata var. bicolor</name>
    <dbReference type="NCBI Taxonomy" id="486041"/>
    <lineage>
        <taxon>Eukaryota</taxon>
        <taxon>Fungi</taxon>
        <taxon>Dikarya</taxon>
        <taxon>Basidiomycota</taxon>
        <taxon>Agaricomycotina</taxon>
        <taxon>Agaricomycetes</taxon>
        <taxon>Agaricomycetidae</taxon>
        <taxon>Agaricales</taxon>
        <taxon>Agaricineae</taxon>
        <taxon>Hydnangiaceae</taxon>
        <taxon>Laccaria</taxon>
    </lineage>
</organism>
<accession>B0E4U5</accession>
<dbReference type="RefSeq" id="XP_001891214.1">
    <property type="nucleotide sequence ID" value="XM_001891179.1"/>
</dbReference>
<keyword evidence="3" id="KW-1185">Reference proteome</keyword>
<feature type="region of interest" description="Disordered" evidence="1">
    <location>
        <begin position="1"/>
        <end position="23"/>
    </location>
</feature>
<name>B0E4U5_LACBS</name>
<dbReference type="Proteomes" id="UP000001194">
    <property type="component" value="Unassembled WGS sequence"/>
</dbReference>
<evidence type="ECO:0000313" key="2">
    <source>
        <dbReference type="EMBL" id="EDQ98137.1"/>
    </source>
</evidence>
<dbReference type="AlphaFoldDB" id="B0E4U5"/>
<reference evidence="2 3" key="1">
    <citation type="journal article" date="2008" name="Nature">
        <title>The genome of Laccaria bicolor provides insights into mycorrhizal symbiosis.</title>
        <authorList>
            <person name="Martin F."/>
            <person name="Aerts A."/>
            <person name="Ahren D."/>
            <person name="Brun A."/>
            <person name="Danchin E.G.J."/>
            <person name="Duchaussoy F."/>
            <person name="Gibon J."/>
            <person name="Kohler A."/>
            <person name="Lindquist E."/>
            <person name="Pereda V."/>
            <person name="Salamov A."/>
            <person name="Shapiro H.J."/>
            <person name="Wuyts J."/>
            <person name="Blaudez D."/>
            <person name="Buee M."/>
            <person name="Brokstein P."/>
            <person name="Canbaeck B."/>
            <person name="Cohen D."/>
            <person name="Courty P.E."/>
            <person name="Coutinho P.M."/>
            <person name="Delaruelle C."/>
            <person name="Detter J.C."/>
            <person name="Deveau A."/>
            <person name="DiFazio S."/>
            <person name="Duplessis S."/>
            <person name="Fraissinet-Tachet L."/>
            <person name="Lucic E."/>
            <person name="Frey-Klett P."/>
            <person name="Fourrey C."/>
            <person name="Feussner I."/>
            <person name="Gay G."/>
            <person name="Grimwood J."/>
            <person name="Hoegger P.J."/>
            <person name="Jain P."/>
            <person name="Kilaru S."/>
            <person name="Labbe J."/>
            <person name="Lin Y.C."/>
            <person name="Legue V."/>
            <person name="Le Tacon F."/>
            <person name="Marmeisse R."/>
            <person name="Melayah D."/>
            <person name="Montanini B."/>
            <person name="Muratet M."/>
            <person name="Nehls U."/>
            <person name="Niculita-Hirzel H."/>
            <person name="Oudot-Le Secq M.P."/>
            <person name="Peter M."/>
            <person name="Quesneville H."/>
            <person name="Rajashekar B."/>
            <person name="Reich M."/>
            <person name="Rouhier N."/>
            <person name="Schmutz J."/>
            <person name="Yin T."/>
            <person name="Chalot M."/>
            <person name="Henrissat B."/>
            <person name="Kuees U."/>
            <person name="Lucas S."/>
            <person name="Van de Peer Y."/>
            <person name="Podila G.K."/>
            <person name="Polle A."/>
            <person name="Pukkila P.J."/>
            <person name="Richardson P.M."/>
            <person name="Rouze P."/>
            <person name="Sanders I.R."/>
            <person name="Stajich J.E."/>
            <person name="Tunlid A."/>
            <person name="Tuskan G."/>
            <person name="Grigoriev I.V."/>
        </authorList>
    </citation>
    <scope>NUCLEOTIDE SEQUENCE [LARGE SCALE GENOMIC DNA]</scope>
    <source>
        <strain evidence="3">S238N-H82 / ATCC MYA-4686</strain>
    </source>
</reference>
<feature type="compositionally biased region" description="Polar residues" evidence="1">
    <location>
        <begin position="1"/>
        <end position="15"/>
    </location>
</feature>
<gene>
    <name evidence="2" type="ORF">LACBIDRAFT_309955</name>
</gene>
<dbReference type="InParanoid" id="B0E4U5"/>
<evidence type="ECO:0000313" key="3">
    <source>
        <dbReference type="Proteomes" id="UP000001194"/>
    </source>
</evidence>
<evidence type="ECO:0000256" key="1">
    <source>
        <dbReference type="SAM" id="MobiDB-lite"/>
    </source>
</evidence>
<sequence>MTPSPTRTTETLSSSHSRHDPPLYVQFTSQGTLDVPGTLFMSQTLWTVGHVRALADRMNDVERWLVD</sequence>
<dbReference type="OrthoDB" id="3269842at2759"/>
<dbReference type="HOGENOM" id="CLU_2812838_0_0_1"/>